<accession>A0A222GAV3</accession>
<dbReference type="EMBL" id="CP020465">
    <property type="protein sequence ID" value="ASP49035.1"/>
    <property type="molecule type" value="Genomic_DNA"/>
</dbReference>
<keyword evidence="2" id="KW-1185">Reference proteome</keyword>
<reference evidence="1 2" key="1">
    <citation type="submission" date="2017-08" db="EMBL/GenBank/DDBJ databases">
        <title>Complete genome of Colwellia sp. NB097-1, a psychrophile bacterium ioslated from Bering Sea.</title>
        <authorList>
            <person name="Chen X."/>
        </authorList>
    </citation>
    <scope>NUCLEOTIDE SEQUENCE [LARGE SCALE GENOMIC DNA]</scope>
    <source>
        <strain evidence="1 2">NB097-1</strain>
    </source>
</reference>
<evidence type="ECO:0000313" key="2">
    <source>
        <dbReference type="Proteomes" id="UP000202259"/>
    </source>
</evidence>
<proteinExistence type="predicted"/>
<name>A0A222GAV3_9GAMM</name>
<dbReference type="Proteomes" id="UP000202259">
    <property type="component" value="Chromosome"/>
</dbReference>
<evidence type="ECO:0000313" key="1">
    <source>
        <dbReference type="EMBL" id="ASP49035.1"/>
    </source>
</evidence>
<organism evidence="1 2">
    <name type="scientific">Cognaticolwellia beringensis</name>
    <dbReference type="NCBI Taxonomy" id="1967665"/>
    <lineage>
        <taxon>Bacteria</taxon>
        <taxon>Pseudomonadati</taxon>
        <taxon>Pseudomonadota</taxon>
        <taxon>Gammaproteobacteria</taxon>
        <taxon>Alteromonadales</taxon>
        <taxon>Colwelliaceae</taxon>
        <taxon>Cognaticolwellia</taxon>
    </lineage>
</organism>
<dbReference type="OrthoDB" id="5770315at2"/>
<dbReference type="RefSeq" id="WP_081152766.1">
    <property type="nucleotide sequence ID" value="NZ_CP020465.1"/>
</dbReference>
<protein>
    <submittedName>
        <fullName evidence="1">Uncharacterized protein</fullName>
    </submittedName>
</protein>
<gene>
    <name evidence="1" type="ORF">B5D82_15410</name>
</gene>
<sequence length="126" mass="14072">MAQGKHKKLLSKKLRKGDKGYPIATIAFYGADNKMASKAVCAIIAFDGAEAEPMKKWFSSSELRKSEHVFSEILTFIDENGVKSVSMIEGIFGCPHEEGIDYPDGNYCPECTYWQGRDRFSGDLVH</sequence>
<dbReference type="AlphaFoldDB" id="A0A222GAV3"/>
<dbReference type="KEGG" id="cber:B5D82_15410"/>